<evidence type="ECO:0000259" key="1">
    <source>
        <dbReference type="Pfam" id="PF05050"/>
    </source>
</evidence>
<name>A0A2S0NCN9_9HYPH</name>
<dbReference type="InterPro" id="IPR006342">
    <property type="entry name" value="FkbM_mtfrase"/>
</dbReference>
<accession>A0A2S0NCN9</accession>
<evidence type="ECO:0000313" key="3">
    <source>
        <dbReference type="Proteomes" id="UP000237889"/>
    </source>
</evidence>
<dbReference type="SUPFAM" id="SSF53335">
    <property type="entry name" value="S-adenosyl-L-methionine-dependent methyltransferases"/>
    <property type="match status" value="1"/>
</dbReference>
<dbReference type="KEGG" id="phr:C6569_13140"/>
<dbReference type="PANTHER" id="PTHR34203:SF15">
    <property type="entry name" value="SLL1173 PROTEIN"/>
    <property type="match status" value="1"/>
</dbReference>
<evidence type="ECO:0000313" key="2">
    <source>
        <dbReference type="EMBL" id="AVO45939.1"/>
    </source>
</evidence>
<dbReference type="RefSeq" id="WP_106749280.1">
    <property type="nucleotide sequence ID" value="NZ_CP027668.1"/>
</dbReference>
<gene>
    <name evidence="2" type="ORF">C6569_13140</name>
</gene>
<reference evidence="2 3" key="1">
    <citation type="submission" date="2018-03" db="EMBL/GenBank/DDBJ databases">
        <title>Genome sequencing of Phreatobacter sp.</title>
        <authorList>
            <person name="Kim S.-J."/>
            <person name="Heo J."/>
            <person name="Kwon S.-W."/>
        </authorList>
    </citation>
    <scope>NUCLEOTIDE SEQUENCE [LARGE SCALE GENOMIC DNA]</scope>
    <source>
        <strain evidence="2 3">S-12</strain>
    </source>
</reference>
<proteinExistence type="predicted"/>
<dbReference type="Gene3D" id="3.40.50.150">
    <property type="entry name" value="Vaccinia Virus protein VP39"/>
    <property type="match status" value="1"/>
</dbReference>
<feature type="domain" description="Methyltransferase FkbM" evidence="1">
    <location>
        <begin position="43"/>
        <end position="212"/>
    </location>
</feature>
<dbReference type="OrthoDB" id="7542440at2"/>
<keyword evidence="3" id="KW-1185">Reference proteome</keyword>
<dbReference type="InterPro" id="IPR029063">
    <property type="entry name" value="SAM-dependent_MTases_sf"/>
</dbReference>
<protein>
    <recommendedName>
        <fullName evidence="1">Methyltransferase FkbM domain-containing protein</fullName>
    </recommendedName>
</protein>
<sequence length="242" mass="26725">MSRYVARIPMSLDCPEPMEAAIRHVLEGEYEADYDGVGLDILDIGANVGSFALWSSARWPGSHVRSFEPHPGTFEFLRRNTAGRRDITIVNAALFPGGQTKATFHSRFAGDGESGLAAYSGDTFAEGTLVETYEVDVVDPASLPSADVVKIDIEGGEGEVLAHLDLSRTSLVLLEFQNRKNREQIRATLAAEFDLLHDEEFAWDDLLGYQGYRQDLKGDAWGRIFAVRRNITRMTKTAPLSA</sequence>
<dbReference type="InterPro" id="IPR052514">
    <property type="entry name" value="SAM-dependent_MTase"/>
</dbReference>
<dbReference type="AlphaFoldDB" id="A0A2S0NCN9"/>
<dbReference type="Proteomes" id="UP000237889">
    <property type="component" value="Chromosome"/>
</dbReference>
<dbReference type="PANTHER" id="PTHR34203">
    <property type="entry name" value="METHYLTRANSFERASE, FKBM FAMILY PROTEIN"/>
    <property type="match status" value="1"/>
</dbReference>
<dbReference type="EMBL" id="CP027668">
    <property type="protein sequence ID" value="AVO45939.1"/>
    <property type="molecule type" value="Genomic_DNA"/>
</dbReference>
<organism evidence="2 3">
    <name type="scientific">Phreatobacter cathodiphilus</name>
    <dbReference type="NCBI Taxonomy" id="1868589"/>
    <lineage>
        <taxon>Bacteria</taxon>
        <taxon>Pseudomonadati</taxon>
        <taxon>Pseudomonadota</taxon>
        <taxon>Alphaproteobacteria</taxon>
        <taxon>Hyphomicrobiales</taxon>
        <taxon>Phreatobacteraceae</taxon>
        <taxon>Phreatobacter</taxon>
    </lineage>
</organism>
<dbReference type="NCBIfam" id="TIGR01444">
    <property type="entry name" value="fkbM_fam"/>
    <property type="match status" value="1"/>
</dbReference>
<dbReference type="Pfam" id="PF05050">
    <property type="entry name" value="Methyltransf_21"/>
    <property type="match status" value="1"/>
</dbReference>